<proteinExistence type="predicted"/>
<protein>
    <recommendedName>
        <fullName evidence="3">Restriction endonuclease type IV Mrr domain-containing protein</fullName>
    </recommendedName>
</protein>
<evidence type="ECO:0000313" key="1">
    <source>
        <dbReference type="EMBL" id="BDT59237.1"/>
    </source>
</evidence>
<accession>A0ABN6TAL9</accession>
<evidence type="ECO:0000313" key="2">
    <source>
        <dbReference type="Proteomes" id="UP001163336"/>
    </source>
</evidence>
<keyword evidence="2" id="KW-1185">Reference proteome</keyword>
<organism evidence="1 2">
    <name type="scientific">Massilia varians</name>
    <dbReference type="NCBI Taxonomy" id="457921"/>
    <lineage>
        <taxon>Bacteria</taxon>
        <taxon>Pseudomonadati</taxon>
        <taxon>Pseudomonadota</taxon>
        <taxon>Betaproteobacteria</taxon>
        <taxon>Burkholderiales</taxon>
        <taxon>Oxalobacteraceae</taxon>
        <taxon>Telluria group</taxon>
        <taxon>Massilia</taxon>
    </lineage>
</organism>
<dbReference type="Proteomes" id="UP001163336">
    <property type="component" value="Chromosome"/>
</dbReference>
<name>A0ABN6TAL9_9BURK</name>
<reference evidence="1" key="1">
    <citation type="submission" date="2022-11" db="EMBL/GenBank/DDBJ databases">
        <title>Isolation and characterization of PLA-degrading bacterium Massilia sp. from Antarctic soil.</title>
        <authorList>
            <person name="Sato K."/>
            <person name="Gomez-Fuentes C."/>
            <person name="Ahmad S.A."/>
            <person name="Zulkharnain A."/>
        </authorList>
    </citation>
    <scope>NUCLEOTIDE SEQUENCE</scope>
    <source>
        <strain evidence="1">N-3</strain>
    </source>
</reference>
<sequence>MATTRTIGPLHFEDLEPKRFEDLVRQLTYQFKPWRRLEATGRSGTDDGFDARGYEIVARTVQPSASEEESETAEELSILNEGIDDRLWLIQCKREKAIGPKALIAYLDDTVLSPGDKLHGLVFTAACDFSKKARDDFARKCREMEIEEWHLWGKAELEDRLFRPENDHLLFAYFGVSLVIRRRSQRTDLRARLVIKRKAHRMLKDASHASLLLRSPDATNYPYTGDLADFKNNPLWMVWPYRGMSHQGLQFCVQRYFAYLSDDGKSWDAAMAVNDARSSTHDDPWLGKNLHDEMRQNIHEFWNKIPEANRAWLEVVGIVLFDDILDIDDLGDEYVQAPHVYAPFAPGRRGPFKSFLAEVETIDRWNQRTFSPRDKDEDRIEYFPKMLREINDDSI</sequence>
<gene>
    <name evidence="1" type="ORF">MasN3_27310</name>
</gene>
<evidence type="ECO:0008006" key="3">
    <source>
        <dbReference type="Google" id="ProtNLM"/>
    </source>
</evidence>
<dbReference type="EMBL" id="AP026966">
    <property type="protein sequence ID" value="BDT59237.1"/>
    <property type="molecule type" value="Genomic_DNA"/>
</dbReference>